<dbReference type="Pfam" id="PF04542">
    <property type="entry name" value="Sigma70_r2"/>
    <property type="match status" value="1"/>
</dbReference>
<keyword evidence="2" id="KW-0805">Transcription regulation</keyword>
<dbReference type="SUPFAM" id="SSF88659">
    <property type="entry name" value="Sigma3 and sigma4 domains of RNA polymerase sigma factors"/>
    <property type="match status" value="1"/>
</dbReference>
<sequence length="196" mass="22837">MRQERGESSHLEVERELLRLCKEGGQRFYEPIVRTYERPGLRIAVGMLGSIDEAQDAVQDAFVKAWQSLHRFDLGQPFGPWFFRILRNQCQDMIRSRRSRNRIEARDRNFDIPPTGATTDPEHIRMRSEVQELFWKALSVIGDEHREILILKEIEDLPYAVIANILEIPEGTVASRLFHARGALRSALSEMNFEYP</sequence>
<proteinExistence type="inferred from homology"/>
<organism evidence="8">
    <name type="scientific">marine metagenome</name>
    <dbReference type="NCBI Taxonomy" id="408172"/>
    <lineage>
        <taxon>unclassified sequences</taxon>
        <taxon>metagenomes</taxon>
        <taxon>ecological metagenomes</taxon>
    </lineage>
</organism>
<accession>A0A382C7E4</accession>
<dbReference type="NCBIfam" id="TIGR02937">
    <property type="entry name" value="sigma70-ECF"/>
    <property type="match status" value="1"/>
</dbReference>
<dbReference type="EMBL" id="UINC01033049">
    <property type="protein sequence ID" value="SVB21712.1"/>
    <property type="molecule type" value="Genomic_DNA"/>
</dbReference>
<dbReference type="InterPro" id="IPR013249">
    <property type="entry name" value="RNA_pol_sigma70_r4_t2"/>
</dbReference>
<reference evidence="8" key="1">
    <citation type="submission" date="2018-05" db="EMBL/GenBank/DDBJ databases">
        <authorList>
            <person name="Lanie J.A."/>
            <person name="Ng W.-L."/>
            <person name="Kazmierczak K.M."/>
            <person name="Andrzejewski T.M."/>
            <person name="Davidsen T.M."/>
            <person name="Wayne K.J."/>
            <person name="Tettelin H."/>
            <person name="Glass J.I."/>
            <person name="Rusch D."/>
            <person name="Podicherti R."/>
            <person name="Tsui H.-C.T."/>
            <person name="Winkler M.E."/>
        </authorList>
    </citation>
    <scope>NUCLEOTIDE SEQUENCE</scope>
</reference>
<dbReference type="AlphaFoldDB" id="A0A382C7E4"/>
<name>A0A382C7E4_9ZZZZ</name>
<dbReference type="Gene3D" id="1.10.1740.10">
    <property type="match status" value="1"/>
</dbReference>
<evidence type="ECO:0000259" key="7">
    <source>
        <dbReference type="Pfam" id="PF08281"/>
    </source>
</evidence>
<evidence type="ECO:0008006" key="9">
    <source>
        <dbReference type="Google" id="ProtNLM"/>
    </source>
</evidence>
<keyword evidence="4" id="KW-0238">DNA-binding</keyword>
<dbReference type="InterPro" id="IPR039425">
    <property type="entry name" value="RNA_pol_sigma-70-like"/>
</dbReference>
<dbReference type="InterPro" id="IPR036388">
    <property type="entry name" value="WH-like_DNA-bd_sf"/>
</dbReference>
<dbReference type="GO" id="GO:0006352">
    <property type="term" value="P:DNA-templated transcription initiation"/>
    <property type="evidence" value="ECO:0007669"/>
    <property type="project" value="InterPro"/>
</dbReference>
<evidence type="ECO:0000256" key="4">
    <source>
        <dbReference type="ARBA" id="ARBA00023125"/>
    </source>
</evidence>
<dbReference type="InterPro" id="IPR007627">
    <property type="entry name" value="RNA_pol_sigma70_r2"/>
</dbReference>
<evidence type="ECO:0000313" key="8">
    <source>
        <dbReference type="EMBL" id="SVB21712.1"/>
    </source>
</evidence>
<comment type="similarity">
    <text evidence="1">Belongs to the sigma-70 factor family. ECF subfamily.</text>
</comment>
<dbReference type="GO" id="GO:0016987">
    <property type="term" value="F:sigma factor activity"/>
    <property type="evidence" value="ECO:0007669"/>
    <property type="project" value="UniProtKB-KW"/>
</dbReference>
<protein>
    <recommendedName>
        <fullName evidence="9">RNA polymerase sigma factor</fullName>
    </recommendedName>
</protein>
<dbReference type="PANTHER" id="PTHR43133">
    <property type="entry name" value="RNA POLYMERASE ECF-TYPE SIGMA FACTO"/>
    <property type="match status" value="1"/>
</dbReference>
<dbReference type="InterPro" id="IPR013325">
    <property type="entry name" value="RNA_pol_sigma_r2"/>
</dbReference>
<dbReference type="GO" id="GO:0003677">
    <property type="term" value="F:DNA binding"/>
    <property type="evidence" value="ECO:0007669"/>
    <property type="project" value="UniProtKB-KW"/>
</dbReference>
<dbReference type="InterPro" id="IPR014284">
    <property type="entry name" value="RNA_pol_sigma-70_dom"/>
</dbReference>
<dbReference type="InterPro" id="IPR013324">
    <property type="entry name" value="RNA_pol_sigma_r3/r4-like"/>
</dbReference>
<keyword evidence="3" id="KW-0731">Sigma factor</keyword>
<dbReference type="SUPFAM" id="SSF88946">
    <property type="entry name" value="Sigma2 domain of RNA polymerase sigma factors"/>
    <property type="match status" value="1"/>
</dbReference>
<dbReference type="Gene3D" id="1.10.10.10">
    <property type="entry name" value="Winged helix-like DNA-binding domain superfamily/Winged helix DNA-binding domain"/>
    <property type="match status" value="1"/>
</dbReference>
<evidence type="ECO:0000256" key="5">
    <source>
        <dbReference type="ARBA" id="ARBA00023163"/>
    </source>
</evidence>
<evidence type="ECO:0000256" key="2">
    <source>
        <dbReference type="ARBA" id="ARBA00023015"/>
    </source>
</evidence>
<evidence type="ECO:0000256" key="1">
    <source>
        <dbReference type="ARBA" id="ARBA00010641"/>
    </source>
</evidence>
<keyword evidence="5" id="KW-0804">Transcription</keyword>
<dbReference type="PANTHER" id="PTHR43133:SF8">
    <property type="entry name" value="RNA POLYMERASE SIGMA FACTOR HI_1459-RELATED"/>
    <property type="match status" value="1"/>
</dbReference>
<dbReference type="Pfam" id="PF08281">
    <property type="entry name" value="Sigma70_r4_2"/>
    <property type="match status" value="1"/>
</dbReference>
<dbReference type="CDD" id="cd06171">
    <property type="entry name" value="Sigma70_r4"/>
    <property type="match status" value="1"/>
</dbReference>
<gene>
    <name evidence="8" type="ORF">METZ01_LOCUS174566</name>
</gene>
<feature type="domain" description="RNA polymerase sigma-70 region 2" evidence="6">
    <location>
        <begin position="33"/>
        <end position="99"/>
    </location>
</feature>
<evidence type="ECO:0000259" key="6">
    <source>
        <dbReference type="Pfam" id="PF04542"/>
    </source>
</evidence>
<evidence type="ECO:0000256" key="3">
    <source>
        <dbReference type="ARBA" id="ARBA00023082"/>
    </source>
</evidence>
<feature type="domain" description="RNA polymerase sigma factor 70 region 4 type 2" evidence="7">
    <location>
        <begin position="144"/>
        <end position="184"/>
    </location>
</feature>